<dbReference type="Pfam" id="PF08666">
    <property type="entry name" value="SAF"/>
    <property type="match status" value="1"/>
</dbReference>
<dbReference type="PROSITE" id="PS50844">
    <property type="entry name" value="AFP_LIKE"/>
    <property type="match status" value="1"/>
</dbReference>
<reference evidence="2" key="2">
    <citation type="journal article" date="2020" name="Microorganisms">
        <title>Osmotic Adaptation and Compatible Solute Biosynthesis of Phototrophic Bacteria as Revealed from Genome Analyses.</title>
        <authorList>
            <person name="Imhoff J.F."/>
            <person name="Rahn T."/>
            <person name="Kunzel S."/>
            <person name="Keller A."/>
            <person name="Neulinger S.C."/>
        </authorList>
    </citation>
    <scope>NUCLEOTIDE SEQUENCE</scope>
    <source>
        <strain evidence="2">LMG 28126</strain>
    </source>
</reference>
<dbReference type="InterPro" id="IPR013132">
    <property type="entry name" value="PseI/NeuA/B-like_N"/>
</dbReference>
<feature type="domain" description="AFP-like" evidence="1">
    <location>
        <begin position="285"/>
        <end position="344"/>
    </location>
</feature>
<evidence type="ECO:0000313" key="2">
    <source>
        <dbReference type="EMBL" id="MBK5928384.1"/>
    </source>
</evidence>
<gene>
    <name evidence="2" type="ORF">CCR87_13755</name>
</gene>
<protein>
    <submittedName>
        <fullName evidence="2">Polyhydroxyalkanoate biosynthesis repressor PhaR</fullName>
    </submittedName>
</protein>
<name>A0A934TLK8_9RHOB</name>
<organism evidence="2 3">
    <name type="scientific">Rhodobaculum claviforme</name>
    <dbReference type="NCBI Taxonomy" id="1549854"/>
    <lineage>
        <taxon>Bacteria</taxon>
        <taxon>Pseudomonadati</taxon>
        <taxon>Pseudomonadota</taxon>
        <taxon>Alphaproteobacteria</taxon>
        <taxon>Rhodobacterales</taxon>
        <taxon>Paracoccaceae</taxon>
        <taxon>Rhodobaculum</taxon>
    </lineage>
</organism>
<dbReference type="EMBL" id="NHSD01000301">
    <property type="protein sequence ID" value="MBK5928384.1"/>
    <property type="molecule type" value="Genomic_DNA"/>
</dbReference>
<dbReference type="InterPro" id="IPR057736">
    <property type="entry name" value="SAF_PseI/NeuA/NeuB"/>
</dbReference>
<dbReference type="CDD" id="cd11615">
    <property type="entry name" value="SAF_NeuB_like"/>
    <property type="match status" value="1"/>
</dbReference>
<dbReference type="SUPFAM" id="SSF51269">
    <property type="entry name" value="AFP III-like domain"/>
    <property type="match status" value="1"/>
</dbReference>
<reference evidence="2" key="1">
    <citation type="submission" date="2017-05" db="EMBL/GenBank/DDBJ databases">
        <authorList>
            <person name="Imhoff J.F."/>
            <person name="Rahn T."/>
            <person name="Kuenzel S."/>
            <person name="Neulinger S.C."/>
        </authorList>
    </citation>
    <scope>NUCLEOTIDE SEQUENCE</scope>
    <source>
        <strain evidence="2">LMG 28126</strain>
    </source>
</reference>
<dbReference type="Proteomes" id="UP000706333">
    <property type="component" value="Unassembled WGS sequence"/>
</dbReference>
<proteinExistence type="predicted"/>
<comment type="caution">
    <text evidence="2">The sequence shown here is derived from an EMBL/GenBank/DDBJ whole genome shotgun (WGS) entry which is preliminary data.</text>
</comment>
<dbReference type="PANTHER" id="PTHR42966:SF1">
    <property type="entry name" value="SIALIC ACID SYNTHASE"/>
    <property type="match status" value="1"/>
</dbReference>
<dbReference type="InterPro" id="IPR006190">
    <property type="entry name" value="SAF_AFP_Neu5Ac"/>
</dbReference>
<evidence type="ECO:0000259" key="1">
    <source>
        <dbReference type="PROSITE" id="PS50844"/>
    </source>
</evidence>
<dbReference type="InterPro" id="IPR051690">
    <property type="entry name" value="PseI-like"/>
</dbReference>
<dbReference type="RefSeq" id="WP_201158149.1">
    <property type="nucleotide sequence ID" value="NZ_NHSD01000301.1"/>
</dbReference>
<dbReference type="Pfam" id="PF03102">
    <property type="entry name" value="NeuB"/>
    <property type="match status" value="1"/>
</dbReference>
<sequence length="347" mass="37539">MKIAHRSLLPPAPPLVIAEIGINHGGDLDVARRMVSLAASAGAECVKHQTHFLDDEMTDEAKAIFPPNADVSIWEVMARCALSPDDEIALKAHAESLGLIYLSTPFSRAAADFLHDIGVPAFKIGSGEADHLPLIRHIARMGRPVILSTGMQTIDSLAPSVAILEEAGVDYALLECTNLYPSPPEIVSLQGIGALQRAFPRAVVGFSDHSIGPGMALAAVALGARVIERHFTDTRYRPGPDISCSMDPAELRWLVDRSAEVAVALANDKRRTAPEEAVYAFARASVVADRDLPAGHVVAEADIWARRPGSGEIPGHDFDRVLGRRLKHAVTRNRQLRWDDFEDESPV</sequence>
<dbReference type="SUPFAM" id="SSF51569">
    <property type="entry name" value="Aldolase"/>
    <property type="match status" value="1"/>
</dbReference>
<evidence type="ECO:0000313" key="3">
    <source>
        <dbReference type="Proteomes" id="UP000706333"/>
    </source>
</evidence>
<dbReference type="Gene3D" id="3.90.1210.10">
    <property type="entry name" value="Antifreeze-like/N-acetylneuraminic acid synthase C-terminal domain"/>
    <property type="match status" value="1"/>
</dbReference>
<dbReference type="GO" id="GO:0016051">
    <property type="term" value="P:carbohydrate biosynthetic process"/>
    <property type="evidence" value="ECO:0007669"/>
    <property type="project" value="InterPro"/>
</dbReference>
<dbReference type="InterPro" id="IPR013785">
    <property type="entry name" value="Aldolase_TIM"/>
</dbReference>
<dbReference type="GO" id="GO:0047444">
    <property type="term" value="F:N-acylneuraminate-9-phosphate synthase activity"/>
    <property type="evidence" value="ECO:0007669"/>
    <property type="project" value="TreeGrafter"/>
</dbReference>
<keyword evidence="3" id="KW-1185">Reference proteome</keyword>
<dbReference type="SMART" id="SM00858">
    <property type="entry name" value="SAF"/>
    <property type="match status" value="1"/>
</dbReference>
<dbReference type="InterPro" id="IPR036732">
    <property type="entry name" value="AFP_Neu5c_C_sf"/>
</dbReference>
<accession>A0A934TLK8</accession>
<dbReference type="InterPro" id="IPR013974">
    <property type="entry name" value="SAF"/>
</dbReference>
<dbReference type="AlphaFoldDB" id="A0A934TLK8"/>
<dbReference type="Gene3D" id="3.20.20.70">
    <property type="entry name" value="Aldolase class I"/>
    <property type="match status" value="1"/>
</dbReference>
<dbReference type="PANTHER" id="PTHR42966">
    <property type="entry name" value="N-ACETYLNEURAMINATE SYNTHASE"/>
    <property type="match status" value="1"/>
</dbReference>